<comment type="caution">
    <text evidence="4">The sequence shown here is derived from an EMBL/GenBank/DDBJ whole genome shotgun (WGS) entry which is preliminary data.</text>
</comment>
<accession>A0ABT1Y2U9</accession>
<proteinExistence type="predicted"/>
<sequence length="542" mass="61674">MNNLTEQNRFIIKIADQKTEFDLIHRLNYQTFVEEIPQHLPNEDRRLVDKFHNENTYIICLDGEKLVGSIAVRGNRPFSLDEKIDHLDSYFGDYENLCEIRLLMMDRKYRRGYVFYYLADALARYCLEKKYDCALMSGTTRQLKLYQHIGFIPFHYLIGKEGAYFQPMYISVENFAQGIGRLFHKKQARQDLAKRVNLLPGPVEIHPAVKAAYVSESVSHRGEVFLKDFHDAQNMLCTLVKARKVELFTGSGTLANEVVAAQLSLIGKKGLILAAGEFGERLIQIAERWGLDFQAFQKTWGETFIPEEIIEFMDQKGEAWDWLWTVHCESSTGVLLDLHGLSSLCQNRGMKLCLDAVSSIAAVPVDLSRVYLASGASGKAIGSLAGIAMVFYNHEIKPSHKIPIYLDLGYYHEKFGVPFTISSNLVYALKKAVQLLLGDHKFEKRKKISLLIRKELKTCGLEAIVPESWSSPAIITCALPQGVSSQCFGDIMEQKGYHLSFRSSYLIEKNWIQICLMGEVLLDEMKLFCTDVKASLKEMRGN</sequence>
<dbReference type="InterPro" id="IPR015424">
    <property type="entry name" value="PyrdxlP-dep_Trfase"/>
</dbReference>
<dbReference type="PANTHER" id="PTHR21152">
    <property type="entry name" value="AMINOTRANSFERASE CLASS V"/>
    <property type="match status" value="1"/>
</dbReference>
<dbReference type="InterPro" id="IPR054597">
    <property type="entry name" value="FeeM_cat"/>
</dbReference>
<name>A0ABT1Y2U9_9FIRM</name>
<dbReference type="InterPro" id="IPR000192">
    <property type="entry name" value="Aminotrans_V_dom"/>
</dbReference>
<evidence type="ECO:0000313" key="4">
    <source>
        <dbReference type="EMBL" id="MCR6545203.1"/>
    </source>
</evidence>
<dbReference type="SUPFAM" id="SSF55729">
    <property type="entry name" value="Acyl-CoA N-acyltransferases (Nat)"/>
    <property type="match status" value="1"/>
</dbReference>
<gene>
    <name evidence="4" type="ORF">NVS47_06690</name>
</gene>
<dbReference type="Gene3D" id="3.90.1150.10">
    <property type="entry name" value="Aspartate Aminotransferase, domain 1"/>
    <property type="match status" value="1"/>
</dbReference>
<dbReference type="Gene3D" id="3.40.630.30">
    <property type="match status" value="1"/>
</dbReference>
<dbReference type="Pfam" id="PF21926">
    <property type="entry name" value="FeeM"/>
    <property type="match status" value="1"/>
</dbReference>
<dbReference type="SUPFAM" id="SSF53383">
    <property type="entry name" value="PLP-dependent transferases"/>
    <property type="match status" value="1"/>
</dbReference>
<dbReference type="Proteomes" id="UP001524944">
    <property type="component" value="Unassembled WGS sequence"/>
</dbReference>
<dbReference type="RefSeq" id="WP_257912817.1">
    <property type="nucleotide sequence ID" value="NZ_JANPWE010000002.1"/>
</dbReference>
<dbReference type="InterPro" id="IPR016181">
    <property type="entry name" value="Acyl_CoA_acyltransferase"/>
</dbReference>
<evidence type="ECO:0000256" key="2">
    <source>
        <dbReference type="ARBA" id="ARBA00022898"/>
    </source>
</evidence>
<dbReference type="PROSITE" id="PS51186">
    <property type="entry name" value="GNAT"/>
    <property type="match status" value="1"/>
</dbReference>
<feature type="domain" description="N-acetyltransferase" evidence="3">
    <location>
        <begin position="10"/>
        <end position="173"/>
    </location>
</feature>
<dbReference type="GO" id="GO:0008483">
    <property type="term" value="F:transaminase activity"/>
    <property type="evidence" value="ECO:0007669"/>
    <property type="project" value="UniProtKB-KW"/>
</dbReference>
<keyword evidence="2" id="KW-0663">Pyridoxal phosphate</keyword>
<comment type="cofactor">
    <cofactor evidence="1">
        <name>pyridoxal 5'-phosphate</name>
        <dbReference type="ChEBI" id="CHEBI:597326"/>
    </cofactor>
</comment>
<reference evidence="4 5" key="1">
    <citation type="submission" date="2022-08" db="EMBL/GenBank/DDBJ databases">
        <title>Proteogenomics of the novel Dehalobacterium formicoaceticum strain EZ94 highlights a key role of methyltransferases during anaerobic dichloromethane degradation.</title>
        <authorList>
            <person name="Wasmund K."/>
        </authorList>
    </citation>
    <scope>NUCLEOTIDE SEQUENCE [LARGE SCALE GENOMIC DNA]</scope>
    <source>
        <strain evidence="4 5">EZ94</strain>
    </source>
</reference>
<dbReference type="Gene3D" id="3.40.640.10">
    <property type="entry name" value="Type I PLP-dependent aspartate aminotransferase-like (Major domain)"/>
    <property type="match status" value="1"/>
</dbReference>
<evidence type="ECO:0000256" key="1">
    <source>
        <dbReference type="ARBA" id="ARBA00001933"/>
    </source>
</evidence>
<protein>
    <submittedName>
        <fullName evidence="4">Aminotransferase class V-fold PLP-dependent enzyme</fullName>
    </submittedName>
</protein>
<keyword evidence="4" id="KW-0032">Aminotransferase</keyword>
<organism evidence="4 5">
    <name type="scientific">Dehalobacterium formicoaceticum</name>
    <dbReference type="NCBI Taxonomy" id="51515"/>
    <lineage>
        <taxon>Bacteria</taxon>
        <taxon>Bacillati</taxon>
        <taxon>Bacillota</taxon>
        <taxon>Clostridia</taxon>
        <taxon>Eubacteriales</taxon>
        <taxon>Peptococcaceae</taxon>
        <taxon>Dehalobacterium</taxon>
    </lineage>
</organism>
<dbReference type="InterPro" id="IPR015421">
    <property type="entry name" value="PyrdxlP-dep_Trfase_major"/>
</dbReference>
<keyword evidence="5" id="KW-1185">Reference proteome</keyword>
<dbReference type="Pfam" id="PF00266">
    <property type="entry name" value="Aminotran_5"/>
    <property type="match status" value="1"/>
</dbReference>
<keyword evidence="4" id="KW-0808">Transferase</keyword>
<dbReference type="InterPro" id="IPR015422">
    <property type="entry name" value="PyrdxlP-dep_Trfase_small"/>
</dbReference>
<evidence type="ECO:0000313" key="5">
    <source>
        <dbReference type="Proteomes" id="UP001524944"/>
    </source>
</evidence>
<dbReference type="PANTHER" id="PTHR21152:SF40">
    <property type="entry name" value="ALANINE--GLYOXYLATE AMINOTRANSFERASE"/>
    <property type="match status" value="1"/>
</dbReference>
<evidence type="ECO:0000259" key="3">
    <source>
        <dbReference type="PROSITE" id="PS51186"/>
    </source>
</evidence>
<dbReference type="EMBL" id="JANPWE010000002">
    <property type="protein sequence ID" value="MCR6545203.1"/>
    <property type="molecule type" value="Genomic_DNA"/>
</dbReference>
<dbReference type="InterPro" id="IPR000182">
    <property type="entry name" value="GNAT_dom"/>
</dbReference>